<name>A0A9D2DE24_9BACT</name>
<sequence>MQGIRRWILGLVLSLTALAAFPQEGGVPAPRQRDPLRPLKSTRGLTSQANIFVPRGQWVAGLTGSFSTHTNDNYTLAVVEGITSEGHTVKVSPILGYAIRSNMVVGARFGYSRTFLRLSGGGLSLGDADTGVSIKVDSYYSLKHVYEGALFWRQYIPFGTNKRFALFSEVQLILGGSQAKFAADTPVRGTYQTGFTCALSVTPGLAAFMTNDLAFELNVGIMGITYERVRQVHNQVAVGVRSGSTMNFKINLFSIGLGMAFYL</sequence>
<reference evidence="2" key="1">
    <citation type="journal article" date="2021" name="PeerJ">
        <title>Extensive microbial diversity within the chicken gut microbiome revealed by metagenomics and culture.</title>
        <authorList>
            <person name="Gilroy R."/>
            <person name="Ravi A."/>
            <person name="Getino M."/>
            <person name="Pursley I."/>
            <person name="Horton D.L."/>
            <person name="Alikhan N.F."/>
            <person name="Baker D."/>
            <person name="Gharbi K."/>
            <person name="Hall N."/>
            <person name="Watson M."/>
            <person name="Adriaenssens E.M."/>
            <person name="Foster-Nyarko E."/>
            <person name="Jarju S."/>
            <person name="Secka A."/>
            <person name="Antonio M."/>
            <person name="Oren A."/>
            <person name="Chaudhuri R.R."/>
            <person name="La Ragione R."/>
            <person name="Hildebrand F."/>
            <person name="Pallen M.J."/>
        </authorList>
    </citation>
    <scope>NUCLEOTIDE SEQUENCE</scope>
    <source>
        <strain evidence="2">ChiHjej11B10-19426</strain>
    </source>
</reference>
<dbReference type="AlphaFoldDB" id="A0A9D2DE24"/>
<accession>A0A9D2DE24</accession>
<evidence type="ECO:0000313" key="2">
    <source>
        <dbReference type="EMBL" id="HIZ15296.1"/>
    </source>
</evidence>
<evidence type="ECO:0000256" key="1">
    <source>
        <dbReference type="SAM" id="SignalP"/>
    </source>
</evidence>
<organism evidence="2 3">
    <name type="scientific">Candidatus Tidjanibacter faecipullorum</name>
    <dbReference type="NCBI Taxonomy" id="2838766"/>
    <lineage>
        <taxon>Bacteria</taxon>
        <taxon>Pseudomonadati</taxon>
        <taxon>Bacteroidota</taxon>
        <taxon>Bacteroidia</taxon>
        <taxon>Bacteroidales</taxon>
        <taxon>Rikenellaceae</taxon>
        <taxon>Tidjanibacter</taxon>
    </lineage>
</organism>
<comment type="caution">
    <text evidence="2">The sequence shown here is derived from an EMBL/GenBank/DDBJ whole genome shotgun (WGS) entry which is preliminary data.</text>
</comment>
<gene>
    <name evidence="2" type="ORF">H9816_05240</name>
</gene>
<feature type="chain" id="PRO_5038932235" description="Outer membrane protein beta-barrel domain-containing protein" evidence="1">
    <location>
        <begin position="20"/>
        <end position="263"/>
    </location>
</feature>
<dbReference type="Proteomes" id="UP000824014">
    <property type="component" value="Unassembled WGS sequence"/>
</dbReference>
<feature type="signal peptide" evidence="1">
    <location>
        <begin position="1"/>
        <end position="19"/>
    </location>
</feature>
<keyword evidence="1" id="KW-0732">Signal</keyword>
<protein>
    <recommendedName>
        <fullName evidence="4">Outer membrane protein beta-barrel domain-containing protein</fullName>
    </recommendedName>
</protein>
<dbReference type="EMBL" id="DXCC01000017">
    <property type="protein sequence ID" value="HIZ15296.1"/>
    <property type="molecule type" value="Genomic_DNA"/>
</dbReference>
<evidence type="ECO:0000313" key="3">
    <source>
        <dbReference type="Proteomes" id="UP000824014"/>
    </source>
</evidence>
<reference evidence="2" key="2">
    <citation type="submission" date="2021-04" db="EMBL/GenBank/DDBJ databases">
        <authorList>
            <person name="Gilroy R."/>
        </authorList>
    </citation>
    <scope>NUCLEOTIDE SEQUENCE</scope>
    <source>
        <strain evidence="2">ChiHjej11B10-19426</strain>
    </source>
</reference>
<proteinExistence type="predicted"/>
<evidence type="ECO:0008006" key="4">
    <source>
        <dbReference type="Google" id="ProtNLM"/>
    </source>
</evidence>